<organism evidence="1">
    <name type="scientific">viral metagenome</name>
    <dbReference type="NCBI Taxonomy" id="1070528"/>
    <lineage>
        <taxon>unclassified sequences</taxon>
        <taxon>metagenomes</taxon>
        <taxon>organismal metagenomes</taxon>
    </lineage>
</organism>
<gene>
    <name evidence="1" type="ORF">MM415B00380_0056</name>
</gene>
<sequence length="67" mass="7238">MSDQTSEILAMVFSLFDIVTRAARHAIESGDPADLRKVYDRVTDRSAIDDVLDAGVEAARELGSGGR</sequence>
<dbReference type="EMBL" id="MT141544">
    <property type="protein sequence ID" value="QJA65804.1"/>
    <property type="molecule type" value="Genomic_DNA"/>
</dbReference>
<dbReference type="AlphaFoldDB" id="A0A6M3J7X6"/>
<reference evidence="1" key="1">
    <citation type="submission" date="2020-03" db="EMBL/GenBank/DDBJ databases">
        <title>The deep terrestrial virosphere.</title>
        <authorList>
            <person name="Holmfeldt K."/>
            <person name="Nilsson E."/>
            <person name="Simone D."/>
            <person name="Lopez-Fernandez M."/>
            <person name="Wu X."/>
            <person name="de Brujin I."/>
            <person name="Lundin D."/>
            <person name="Andersson A."/>
            <person name="Bertilsson S."/>
            <person name="Dopson M."/>
        </authorList>
    </citation>
    <scope>NUCLEOTIDE SEQUENCE</scope>
    <source>
        <strain evidence="1">MM415B00380</strain>
    </source>
</reference>
<accession>A0A6M3J7X6</accession>
<protein>
    <submittedName>
        <fullName evidence="1">Uncharacterized protein</fullName>
    </submittedName>
</protein>
<name>A0A6M3J7X6_9ZZZZ</name>
<evidence type="ECO:0000313" key="1">
    <source>
        <dbReference type="EMBL" id="QJA65804.1"/>
    </source>
</evidence>
<proteinExistence type="predicted"/>